<protein>
    <submittedName>
        <fullName evidence="2">Uncharacterized protein</fullName>
    </submittedName>
</protein>
<dbReference type="AlphaFoldDB" id="A0A914RI19"/>
<sequence length="84" mass="9922">MYDENLGHERDVAKKMVSDLFRRDMRNSRVILTEQSSVMAFKVLTLSYLRDMECLAEEGRSKELNQRCNDFEHLETIFAKICSE</sequence>
<dbReference type="Proteomes" id="UP000887564">
    <property type="component" value="Unplaced"/>
</dbReference>
<evidence type="ECO:0000313" key="2">
    <source>
        <dbReference type="WBParaSite" id="PEQ_0000443701-mRNA-1"/>
    </source>
</evidence>
<reference evidence="2" key="1">
    <citation type="submission" date="2022-11" db="UniProtKB">
        <authorList>
            <consortium name="WormBaseParasite"/>
        </authorList>
    </citation>
    <scope>IDENTIFICATION</scope>
</reference>
<organism evidence="1 2">
    <name type="scientific">Parascaris equorum</name>
    <name type="common">Equine roundworm</name>
    <dbReference type="NCBI Taxonomy" id="6256"/>
    <lineage>
        <taxon>Eukaryota</taxon>
        <taxon>Metazoa</taxon>
        <taxon>Ecdysozoa</taxon>
        <taxon>Nematoda</taxon>
        <taxon>Chromadorea</taxon>
        <taxon>Rhabditida</taxon>
        <taxon>Spirurina</taxon>
        <taxon>Ascaridomorpha</taxon>
        <taxon>Ascaridoidea</taxon>
        <taxon>Ascarididae</taxon>
        <taxon>Parascaris</taxon>
    </lineage>
</organism>
<accession>A0A914RI19</accession>
<evidence type="ECO:0000313" key="1">
    <source>
        <dbReference type="Proteomes" id="UP000887564"/>
    </source>
</evidence>
<dbReference type="WBParaSite" id="PEQ_0000443701-mRNA-1">
    <property type="protein sequence ID" value="PEQ_0000443701-mRNA-1"/>
    <property type="gene ID" value="PEQ_0000443701"/>
</dbReference>
<proteinExistence type="predicted"/>
<keyword evidence="1" id="KW-1185">Reference proteome</keyword>
<name>A0A914RI19_PAREQ</name>